<organism evidence="6 7">
    <name type="scientific">Blastococcus jejuensis</name>
    <dbReference type="NCBI Taxonomy" id="351224"/>
    <lineage>
        <taxon>Bacteria</taxon>
        <taxon>Bacillati</taxon>
        <taxon>Actinomycetota</taxon>
        <taxon>Actinomycetes</taxon>
        <taxon>Geodermatophilales</taxon>
        <taxon>Geodermatophilaceae</taxon>
        <taxon>Blastococcus</taxon>
    </lineage>
</organism>
<proteinExistence type="predicted"/>
<keyword evidence="2" id="KW-0238">DNA-binding</keyword>
<reference evidence="7" key="1">
    <citation type="journal article" date="2019" name="Int. J. Syst. Evol. Microbiol.">
        <title>The Global Catalogue of Microorganisms (GCM) 10K type strain sequencing project: providing services to taxonomists for standard genome sequencing and annotation.</title>
        <authorList>
            <consortium name="The Broad Institute Genomics Platform"/>
            <consortium name="The Broad Institute Genome Sequencing Center for Infectious Disease"/>
            <person name="Wu L."/>
            <person name="Ma J."/>
        </authorList>
    </citation>
    <scope>NUCLEOTIDE SEQUENCE [LARGE SCALE GENOMIC DNA]</scope>
    <source>
        <strain evidence="7">JCM 15614</strain>
    </source>
</reference>
<evidence type="ECO:0000256" key="4">
    <source>
        <dbReference type="SAM" id="MobiDB-lite"/>
    </source>
</evidence>
<dbReference type="CDD" id="cd07377">
    <property type="entry name" value="WHTH_GntR"/>
    <property type="match status" value="1"/>
</dbReference>
<evidence type="ECO:0000313" key="7">
    <source>
        <dbReference type="Proteomes" id="UP001499924"/>
    </source>
</evidence>
<evidence type="ECO:0000256" key="2">
    <source>
        <dbReference type="ARBA" id="ARBA00023125"/>
    </source>
</evidence>
<dbReference type="InterPro" id="IPR036388">
    <property type="entry name" value="WH-like_DNA-bd_sf"/>
</dbReference>
<dbReference type="InterPro" id="IPR000524">
    <property type="entry name" value="Tscrpt_reg_HTH_GntR"/>
</dbReference>
<dbReference type="PRINTS" id="PR00035">
    <property type="entry name" value="HTHGNTR"/>
</dbReference>
<dbReference type="Gene3D" id="1.10.10.10">
    <property type="entry name" value="Winged helix-like DNA-binding domain superfamily/Winged helix DNA-binding domain"/>
    <property type="match status" value="1"/>
</dbReference>
<dbReference type="PROSITE" id="PS50949">
    <property type="entry name" value="HTH_GNTR"/>
    <property type="match status" value="1"/>
</dbReference>
<dbReference type="Pfam" id="PF00392">
    <property type="entry name" value="GntR"/>
    <property type="match status" value="1"/>
</dbReference>
<accession>A0ABP6NW12</accession>
<dbReference type="InterPro" id="IPR050679">
    <property type="entry name" value="Bact_HTH_transcr_reg"/>
</dbReference>
<dbReference type="PANTHER" id="PTHR44846">
    <property type="entry name" value="MANNOSYL-D-GLYCERATE TRANSPORT/METABOLISM SYSTEM REPRESSOR MNGR-RELATED"/>
    <property type="match status" value="1"/>
</dbReference>
<dbReference type="Gene3D" id="3.40.1410.10">
    <property type="entry name" value="Chorismate lyase-like"/>
    <property type="match status" value="1"/>
</dbReference>
<keyword evidence="3" id="KW-0804">Transcription</keyword>
<evidence type="ECO:0000259" key="5">
    <source>
        <dbReference type="PROSITE" id="PS50949"/>
    </source>
</evidence>
<dbReference type="Proteomes" id="UP001499924">
    <property type="component" value="Unassembled WGS sequence"/>
</dbReference>
<dbReference type="SMART" id="SM00866">
    <property type="entry name" value="UTRA"/>
    <property type="match status" value="1"/>
</dbReference>
<dbReference type="SMART" id="SM00345">
    <property type="entry name" value="HTH_GNTR"/>
    <property type="match status" value="1"/>
</dbReference>
<gene>
    <name evidence="6" type="ORF">GCM10010531_07810</name>
</gene>
<dbReference type="InterPro" id="IPR011663">
    <property type="entry name" value="UTRA"/>
</dbReference>
<dbReference type="SUPFAM" id="SSF64288">
    <property type="entry name" value="Chorismate lyase-like"/>
    <property type="match status" value="1"/>
</dbReference>
<name>A0ABP6NW12_9ACTN</name>
<feature type="region of interest" description="Disordered" evidence="4">
    <location>
        <begin position="239"/>
        <end position="262"/>
    </location>
</feature>
<dbReference type="PANTHER" id="PTHR44846:SF17">
    <property type="entry name" value="GNTR-FAMILY TRANSCRIPTIONAL REGULATOR"/>
    <property type="match status" value="1"/>
</dbReference>
<dbReference type="InterPro" id="IPR036390">
    <property type="entry name" value="WH_DNA-bd_sf"/>
</dbReference>
<sequence length="262" mass="28315">MAATPRLVRANGLLWQQVLADLRERLARGDFSGDFPGELDLVDQYGVSRHTVRQALRELRAEGVVTAARGRRPQVGPQARLIAQPACILHSLFASARARGLTPSAQVRHLEVRADDDAASRLGLAAATPLVHLELLRSIDGEPVARDRIWLPAALAEPLLTADLGRARFHTELHEHTGVLVTGGEETVQAVLPSPDEHEILGMATPTPALSVHRLGTSHGRPVEWRHMLIRADRITLSSTLGPPCGPSTDGAQPLRMTPSLS</sequence>
<dbReference type="RefSeq" id="WP_344687246.1">
    <property type="nucleotide sequence ID" value="NZ_BAAAVV010000002.1"/>
</dbReference>
<keyword evidence="1" id="KW-0805">Transcription regulation</keyword>
<feature type="domain" description="HTH gntR-type" evidence="5">
    <location>
        <begin position="12"/>
        <end position="78"/>
    </location>
</feature>
<evidence type="ECO:0000313" key="6">
    <source>
        <dbReference type="EMBL" id="GAA3158884.1"/>
    </source>
</evidence>
<dbReference type="SUPFAM" id="SSF46785">
    <property type="entry name" value="Winged helix' DNA-binding domain"/>
    <property type="match status" value="1"/>
</dbReference>
<dbReference type="Pfam" id="PF07702">
    <property type="entry name" value="UTRA"/>
    <property type="match status" value="1"/>
</dbReference>
<dbReference type="InterPro" id="IPR028978">
    <property type="entry name" value="Chorismate_lyase_/UTRA_dom_sf"/>
</dbReference>
<evidence type="ECO:0000256" key="1">
    <source>
        <dbReference type="ARBA" id="ARBA00023015"/>
    </source>
</evidence>
<keyword evidence="7" id="KW-1185">Reference proteome</keyword>
<comment type="caution">
    <text evidence="6">The sequence shown here is derived from an EMBL/GenBank/DDBJ whole genome shotgun (WGS) entry which is preliminary data.</text>
</comment>
<protein>
    <submittedName>
        <fullName evidence="6">GntR family transcriptional regulator</fullName>
    </submittedName>
</protein>
<evidence type="ECO:0000256" key="3">
    <source>
        <dbReference type="ARBA" id="ARBA00023163"/>
    </source>
</evidence>
<dbReference type="EMBL" id="BAAAVV010000002">
    <property type="protein sequence ID" value="GAA3158884.1"/>
    <property type="molecule type" value="Genomic_DNA"/>
</dbReference>